<dbReference type="GO" id="GO:0051536">
    <property type="term" value="F:iron-sulfur cluster binding"/>
    <property type="evidence" value="ECO:0007669"/>
    <property type="project" value="UniProtKB-KW"/>
</dbReference>
<dbReference type="InterPro" id="IPR017896">
    <property type="entry name" value="4Fe4S_Fe-S-bd"/>
</dbReference>
<keyword evidence="3" id="KW-0411">Iron-sulfur</keyword>
<evidence type="ECO:0000313" key="5">
    <source>
        <dbReference type="EMBL" id="OYD17151.1"/>
    </source>
</evidence>
<dbReference type="Pfam" id="PF17179">
    <property type="entry name" value="Fer4_22"/>
    <property type="match status" value="1"/>
</dbReference>
<reference evidence="5 6" key="1">
    <citation type="submission" date="2017-07" db="EMBL/GenBank/DDBJ databases">
        <title>Recovery of genomes from metagenomes via a dereplication, aggregation, and scoring strategy.</title>
        <authorList>
            <person name="Sieber C.M."/>
            <person name="Probst A.J."/>
            <person name="Sharrar A."/>
            <person name="Thomas B.C."/>
            <person name="Hess M."/>
            <person name="Tringe S.G."/>
            <person name="Banfield J.F."/>
        </authorList>
    </citation>
    <scope>NUCLEOTIDE SEQUENCE [LARGE SCALE GENOMIC DNA]</scope>
    <source>
        <strain evidence="5">JGI_Cruoil_03_51_56</strain>
    </source>
</reference>
<sequence length="341" mass="38840">MERYFLPFHRLDSWLGRLMGYYTVFLPAVIENQVHWHRLTPDDLADKSLEWGLGHIRASEPIKGFFFSPREKVASFPEKFEPEDQKKRILFGVKACDLSALKVQQKMFLEGNFRDPFYDARLKNTILIAADCSEPEDTCFCNLMGNKPYATEGADMTLSVLGEGYLFEVMTGRGNELIDLGGDAFGPVTDAQVARRDENHKAAVDKLNRINPRSWNPDLAKAIEGKIQDEAFWRRHAESCVECYGCLLACPTCFCFLLYDEAKQTGVERTKVWDACYMAAYARVGGGANPKAEFLKRFMNRFFCKFVHFKNEHGFYACTGCGRCIKGCMGKIDIRKVLAEL</sequence>
<gene>
    <name evidence="5" type="ORF">CH330_00770</name>
</gene>
<evidence type="ECO:0000313" key="6">
    <source>
        <dbReference type="Proteomes" id="UP000215559"/>
    </source>
</evidence>
<organism evidence="5 6">
    <name type="scientific">candidate division WOR-3 bacterium JGI_Cruoil_03_51_56</name>
    <dbReference type="NCBI Taxonomy" id="1973747"/>
    <lineage>
        <taxon>Bacteria</taxon>
        <taxon>Bacteria division WOR-3</taxon>
    </lineage>
</organism>
<dbReference type="PANTHER" id="PTHR40447">
    <property type="entry name" value="ANAEROBIC SULFITE REDUCTASE SUBUNIT A"/>
    <property type="match status" value="1"/>
</dbReference>
<dbReference type="AlphaFoldDB" id="A0A235BY17"/>
<comment type="caution">
    <text evidence="5">The sequence shown here is derived from an EMBL/GenBank/DDBJ whole genome shotgun (WGS) entry which is preliminary data.</text>
</comment>
<dbReference type="InterPro" id="IPR017900">
    <property type="entry name" value="4Fe4S_Fe_S_CS"/>
</dbReference>
<dbReference type="PANTHER" id="PTHR40447:SF1">
    <property type="entry name" value="ANAEROBIC SULFITE REDUCTASE SUBUNIT A"/>
    <property type="match status" value="1"/>
</dbReference>
<proteinExistence type="predicted"/>
<feature type="domain" description="4Fe-4S ferredoxin-type" evidence="4">
    <location>
        <begin position="239"/>
        <end position="332"/>
    </location>
</feature>
<dbReference type="Proteomes" id="UP000215559">
    <property type="component" value="Unassembled WGS sequence"/>
</dbReference>
<dbReference type="PROSITE" id="PS00198">
    <property type="entry name" value="4FE4S_FER_1"/>
    <property type="match status" value="1"/>
</dbReference>
<dbReference type="SUPFAM" id="SSF54862">
    <property type="entry name" value="4Fe-4S ferredoxins"/>
    <property type="match status" value="1"/>
</dbReference>
<dbReference type="GO" id="GO:0046872">
    <property type="term" value="F:metal ion binding"/>
    <property type="evidence" value="ECO:0007669"/>
    <property type="project" value="UniProtKB-KW"/>
</dbReference>
<accession>A0A235BY17</accession>
<keyword evidence="2" id="KW-0408">Iron</keyword>
<protein>
    <recommendedName>
        <fullName evidence="4">4Fe-4S ferredoxin-type domain-containing protein</fullName>
    </recommendedName>
</protein>
<keyword evidence="1" id="KW-0479">Metal-binding</keyword>
<dbReference type="EMBL" id="NOZP01000018">
    <property type="protein sequence ID" value="OYD17151.1"/>
    <property type="molecule type" value="Genomic_DNA"/>
</dbReference>
<name>A0A235BY17_UNCW3</name>
<evidence type="ECO:0000256" key="3">
    <source>
        <dbReference type="ARBA" id="ARBA00023014"/>
    </source>
</evidence>
<evidence type="ECO:0000256" key="1">
    <source>
        <dbReference type="ARBA" id="ARBA00022723"/>
    </source>
</evidence>
<evidence type="ECO:0000259" key="4">
    <source>
        <dbReference type="Pfam" id="PF17179"/>
    </source>
</evidence>
<evidence type="ECO:0000256" key="2">
    <source>
        <dbReference type="ARBA" id="ARBA00023004"/>
    </source>
</evidence>